<organism evidence="2 3">
    <name type="scientific">Solirubrobacter ginsenosidimutans</name>
    <dbReference type="NCBI Taxonomy" id="490573"/>
    <lineage>
        <taxon>Bacteria</taxon>
        <taxon>Bacillati</taxon>
        <taxon>Actinomycetota</taxon>
        <taxon>Thermoleophilia</taxon>
        <taxon>Solirubrobacterales</taxon>
        <taxon>Solirubrobacteraceae</taxon>
        <taxon>Solirubrobacter</taxon>
    </lineage>
</organism>
<keyword evidence="3" id="KW-1185">Reference proteome</keyword>
<feature type="chain" id="PRO_5040973824" description="DUF4394 domain-containing protein" evidence="1">
    <location>
        <begin position="29"/>
        <end position="413"/>
    </location>
</feature>
<proteinExistence type="predicted"/>
<protein>
    <recommendedName>
        <fullName evidence="4">DUF4394 domain-containing protein</fullName>
    </recommendedName>
</protein>
<dbReference type="RefSeq" id="WP_270039030.1">
    <property type="nucleotide sequence ID" value="NZ_JAPDOD010000005.1"/>
</dbReference>
<dbReference type="EMBL" id="JAPDOD010000005">
    <property type="protein sequence ID" value="MDA0160256.1"/>
    <property type="molecule type" value="Genomic_DNA"/>
</dbReference>
<dbReference type="Gene3D" id="2.115.10.10">
    <property type="entry name" value="Tachylectin 2"/>
    <property type="match status" value="1"/>
</dbReference>
<keyword evidence="1" id="KW-0732">Signal</keyword>
<evidence type="ECO:0008006" key="4">
    <source>
        <dbReference type="Google" id="ProtNLM"/>
    </source>
</evidence>
<dbReference type="AlphaFoldDB" id="A0A9X3MQY9"/>
<evidence type="ECO:0000313" key="2">
    <source>
        <dbReference type="EMBL" id="MDA0160256.1"/>
    </source>
</evidence>
<accession>A0A9X3MQY9</accession>
<comment type="caution">
    <text evidence="2">The sequence shown here is derived from an EMBL/GenBank/DDBJ whole genome shotgun (WGS) entry which is preliminary data.</text>
</comment>
<reference evidence="2" key="1">
    <citation type="submission" date="2022-10" db="EMBL/GenBank/DDBJ databases">
        <title>The WGS of Solirubrobacter ginsenosidimutans DSM 21036.</title>
        <authorList>
            <person name="Jiang Z."/>
        </authorList>
    </citation>
    <scope>NUCLEOTIDE SEQUENCE</scope>
    <source>
        <strain evidence="2">DSM 21036</strain>
    </source>
</reference>
<gene>
    <name evidence="2" type="ORF">OM076_08275</name>
</gene>
<sequence>MSSPLRTFMAAAGALMATGALCASAASAAPVLYGATGVTATDTLPASNLYTINPDTGATTSVGSIGKAVTGLAFDGTDGTLYGVTAGVQLAGTTRDLLKINPATGASTVVGSMGVNEIEDIAVSPLGQLYGWNETGDDLYSISKATGAVTKVGEAGLGVTFGNGISFDRNGAFWGMLDGDFGHVFKIDPTTGAVTTTTTRLTNSPIKSGTQISSLDTACDGLTMYGVVNDFGGATNLVTIDLATGVITNKGASLTALDAIAWGGCPPPPQSTPGGTVPATLSLSLGAPVTFGAFTPGLGKTYLASTTANVISTAGDALLSVADPSSVATGHLVNGTFVMPETLQARARNAANTGTAYNNVGSSASPLNLLTYSGPISNDTVTLEFSQLVKATDALRTGAYSKTLTYTLSTTTP</sequence>
<evidence type="ECO:0000256" key="1">
    <source>
        <dbReference type="SAM" id="SignalP"/>
    </source>
</evidence>
<dbReference type="Proteomes" id="UP001149140">
    <property type="component" value="Unassembled WGS sequence"/>
</dbReference>
<name>A0A9X3MQY9_9ACTN</name>
<feature type="signal peptide" evidence="1">
    <location>
        <begin position="1"/>
        <end position="28"/>
    </location>
</feature>
<evidence type="ECO:0000313" key="3">
    <source>
        <dbReference type="Proteomes" id="UP001149140"/>
    </source>
</evidence>
<dbReference type="SUPFAM" id="SSF101898">
    <property type="entry name" value="NHL repeat"/>
    <property type="match status" value="1"/>
</dbReference>